<evidence type="ECO:0000313" key="6">
    <source>
        <dbReference type="EMBL" id="KLO15963.1"/>
    </source>
</evidence>
<gene>
    <name evidence="6" type="ORF">SCHPADRAFT_823939</name>
</gene>
<dbReference type="EMBL" id="KQ085922">
    <property type="protein sequence ID" value="KLO15963.1"/>
    <property type="molecule type" value="Genomic_DNA"/>
</dbReference>
<dbReference type="FunCoup" id="A0A0H2S2I1">
    <property type="interactions" value="32"/>
</dbReference>
<dbReference type="STRING" id="27342.A0A0H2S2I1"/>
<organism evidence="6 7">
    <name type="scientific">Schizopora paradoxa</name>
    <dbReference type="NCBI Taxonomy" id="27342"/>
    <lineage>
        <taxon>Eukaryota</taxon>
        <taxon>Fungi</taxon>
        <taxon>Dikarya</taxon>
        <taxon>Basidiomycota</taxon>
        <taxon>Agaricomycotina</taxon>
        <taxon>Agaricomycetes</taxon>
        <taxon>Hymenochaetales</taxon>
        <taxon>Schizoporaceae</taxon>
        <taxon>Schizopora</taxon>
    </lineage>
</organism>
<dbReference type="InParanoid" id="A0A0H2S2I1"/>
<evidence type="ECO:0000256" key="1">
    <source>
        <dbReference type="ARBA" id="ARBA00004225"/>
    </source>
</evidence>
<dbReference type="OrthoDB" id="413313at2759"/>
<keyword evidence="4" id="KW-0496">Mitochondrion</keyword>
<proteinExistence type="predicted"/>
<dbReference type="Proteomes" id="UP000053477">
    <property type="component" value="Unassembled WGS sequence"/>
</dbReference>
<keyword evidence="7" id="KW-1185">Reference proteome</keyword>
<dbReference type="PANTHER" id="PTHR28234">
    <property type="entry name" value="NUCLEAR CONTROL OF ATPASE PROTEIN 2"/>
    <property type="match status" value="1"/>
</dbReference>
<sequence>MSSFAASHVQSIISASHSDASKGGNRVNGLGQPQSLESERLYSMLVNLNDPLDHDALRRTLDDLSEDSSLATMDSEAQEDDQAFLKKMLEERILVGTYARSLDLCLQEAIEADSEADWWANVERSWKSVTFYLLATLPVRLQRALRAVIQELRIRNIPLTLSSFTPRSLRELFPPSLHPTALTTAFFPHLKEQAHLLFSSPIELARLECKQRRQKLLQLRNDRANELGELVLLKREIEDAVKQHSDTKDVTVKLQAIIGDASSGLEVTGGSISVLKTISSYHVRIHVSEHQTMFTALRRPSRLTLLWPRLALLPPAGVILFRVIYGSRDSIAKFYDQGLDTLHGFWTGYVIGPMKDILNTVRTGGDNEMRIVSQEGVRADLDSLERMALALSKDKLLYNDAQLAALSDQIRQGDLTPVLKVYEEDIKSPLRSAIAGSLVRSLLIQIQKAKVDLDQALSGIDKLLKSQELTFAFVGVAPSLAIVYGAASYLSGIWSVGHGNKKYGGRRRREVTWQAIRRVERLLVNSERKSVLHSSQPGTLSPLTSGLLLISISQLRSFAENCLPRNSSVREGFLEDVADLEDPELGRDEKQLVVERMWRSWGGCLGWRAVGRNEK</sequence>
<dbReference type="GO" id="GO:0005741">
    <property type="term" value="C:mitochondrial outer membrane"/>
    <property type="evidence" value="ECO:0007669"/>
    <property type="project" value="TreeGrafter"/>
</dbReference>
<accession>A0A0H2S2I1</accession>
<dbReference type="InterPro" id="IPR013946">
    <property type="entry name" value="NCA2-like"/>
</dbReference>
<protein>
    <submittedName>
        <fullName evidence="6">NCA2-domain-containing protein</fullName>
    </submittedName>
</protein>
<evidence type="ECO:0000256" key="3">
    <source>
        <dbReference type="ARBA" id="ARBA00022989"/>
    </source>
</evidence>
<dbReference type="AlphaFoldDB" id="A0A0H2S2I1"/>
<evidence type="ECO:0000313" key="7">
    <source>
        <dbReference type="Proteomes" id="UP000053477"/>
    </source>
</evidence>
<keyword evidence="3" id="KW-1133">Transmembrane helix</keyword>
<evidence type="ECO:0000256" key="5">
    <source>
        <dbReference type="ARBA" id="ARBA00023136"/>
    </source>
</evidence>
<name>A0A0H2S2I1_9AGAM</name>
<dbReference type="Pfam" id="PF08637">
    <property type="entry name" value="NCA2"/>
    <property type="match status" value="1"/>
</dbReference>
<comment type="subcellular location">
    <subcellularLocation>
        <location evidence="1">Mitochondrion membrane</location>
        <topology evidence="1">Multi-pass membrane protein</topology>
    </subcellularLocation>
</comment>
<reference evidence="6 7" key="1">
    <citation type="submission" date="2015-04" db="EMBL/GenBank/DDBJ databases">
        <title>Complete genome sequence of Schizopora paradoxa KUC8140, a cosmopolitan wood degrader in East Asia.</title>
        <authorList>
            <consortium name="DOE Joint Genome Institute"/>
            <person name="Min B."/>
            <person name="Park H."/>
            <person name="Jang Y."/>
            <person name="Kim J.-J."/>
            <person name="Kim K.H."/>
            <person name="Pangilinan J."/>
            <person name="Lipzen A."/>
            <person name="Riley R."/>
            <person name="Grigoriev I.V."/>
            <person name="Spatafora J.W."/>
            <person name="Choi I.-G."/>
        </authorList>
    </citation>
    <scope>NUCLEOTIDE SEQUENCE [LARGE SCALE GENOMIC DNA]</scope>
    <source>
        <strain evidence="6 7">KUC8140</strain>
    </source>
</reference>
<keyword evidence="2" id="KW-0812">Transmembrane</keyword>
<dbReference type="PANTHER" id="PTHR28234:SF1">
    <property type="entry name" value="NUCLEAR CONTROL OF ATPASE PROTEIN 2"/>
    <property type="match status" value="1"/>
</dbReference>
<evidence type="ECO:0000256" key="2">
    <source>
        <dbReference type="ARBA" id="ARBA00022692"/>
    </source>
</evidence>
<evidence type="ECO:0000256" key="4">
    <source>
        <dbReference type="ARBA" id="ARBA00023128"/>
    </source>
</evidence>
<keyword evidence="5" id="KW-0472">Membrane</keyword>